<accession>A0A4R1J888</accession>
<dbReference type="InterPro" id="IPR011009">
    <property type="entry name" value="Kinase-like_dom_sf"/>
</dbReference>
<protein>
    <submittedName>
        <fullName evidence="1">tRNA A-37 threonylcarbamoyl transferase component Bud32</fullName>
    </submittedName>
</protein>
<proteinExistence type="predicted"/>
<keyword evidence="2" id="KW-1185">Reference proteome</keyword>
<dbReference type="SUPFAM" id="SSF56112">
    <property type="entry name" value="Protein kinase-like (PK-like)"/>
    <property type="match status" value="1"/>
</dbReference>
<reference evidence="1 2" key="1">
    <citation type="submission" date="2019-03" db="EMBL/GenBank/DDBJ databases">
        <title>Genomic Encyclopedia of Type Strains, Phase IV (KMG-IV): sequencing the most valuable type-strain genomes for metagenomic binning, comparative biology and taxonomic classification.</title>
        <authorList>
            <person name="Goeker M."/>
        </authorList>
    </citation>
    <scope>NUCLEOTIDE SEQUENCE [LARGE SCALE GENOMIC DNA]</scope>
    <source>
        <strain evidence="1 2">DSM 18577</strain>
    </source>
</reference>
<sequence length="264" mass="30575">MHPDNCLHFQDIVDNPLIEQMRVENKKIGHLDLDYQRVWVKRCEKTKSNLLHRSVHVLTHMKILMPVANKTPTQSLAFEASKLQLLGELGINVPRVIGHDEQFLYLSDTGIDLRSYFKKNSLSNKQRTEIILKALRQLARIHNAGNYHAGAQIKNYTIDDSGVVSAIDFEDSFDDKWPLIDIQFRDLFLFLLSFNSLGNPDIYAQVIDSYIEQTDNIEIQRRLKQTAERLKPLLKLLGFFAKHNHLSHDIMGVYTLLYFLSTLD</sequence>
<dbReference type="AlphaFoldDB" id="A0A4R1J888"/>
<name>A0A4R1J888_9GAMM</name>
<keyword evidence="1" id="KW-0808">Transferase</keyword>
<dbReference type="Proteomes" id="UP000295565">
    <property type="component" value="Unassembled WGS sequence"/>
</dbReference>
<evidence type="ECO:0000313" key="1">
    <source>
        <dbReference type="EMBL" id="TCK46553.1"/>
    </source>
</evidence>
<gene>
    <name evidence="1" type="ORF">EV690_3502</name>
</gene>
<dbReference type="EMBL" id="SMGD01000018">
    <property type="protein sequence ID" value="TCK46553.1"/>
    <property type="molecule type" value="Genomic_DNA"/>
</dbReference>
<evidence type="ECO:0000313" key="2">
    <source>
        <dbReference type="Proteomes" id="UP000295565"/>
    </source>
</evidence>
<comment type="caution">
    <text evidence="1">The sequence shown here is derived from an EMBL/GenBank/DDBJ whole genome shotgun (WGS) entry which is preliminary data.</text>
</comment>
<dbReference type="GO" id="GO:0016740">
    <property type="term" value="F:transferase activity"/>
    <property type="evidence" value="ECO:0007669"/>
    <property type="project" value="UniProtKB-KW"/>
</dbReference>
<organism evidence="1 2">
    <name type="scientific">Celerinatantimonas diazotrophica</name>
    <dbReference type="NCBI Taxonomy" id="412034"/>
    <lineage>
        <taxon>Bacteria</taxon>
        <taxon>Pseudomonadati</taxon>
        <taxon>Pseudomonadota</taxon>
        <taxon>Gammaproteobacteria</taxon>
        <taxon>Celerinatantimonadaceae</taxon>
        <taxon>Celerinatantimonas</taxon>
    </lineage>
</organism>